<feature type="region of interest" description="Disordered" evidence="1">
    <location>
        <begin position="1"/>
        <end position="24"/>
    </location>
</feature>
<dbReference type="EMBL" id="CM010715">
    <property type="protein sequence ID" value="RZC43565.1"/>
    <property type="molecule type" value="Genomic_DNA"/>
</dbReference>
<dbReference type="PANTHER" id="PTHR47441:SF3">
    <property type="entry name" value="RELEASE FACTOR GLUTAMINE METHYLTRANSFERASE"/>
    <property type="match status" value="1"/>
</dbReference>
<name>A0A4Y7I813_PAPSO</name>
<protein>
    <submittedName>
        <fullName evidence="2">Uncharacterized protein</fullName>
    </submittedName>
</protein>
<evidence type="ECO:0000313" key="3">
    <source>
        <dbReference type="Proteomes" id="UP000316621"/>
    </source>
</evidence>
<evidence type="ECO:0000313" key="2">
    <source>
        <dbReference type="EMBL" id="RZC43565.1"/>
    </source>
</evidence>
<sequence length="163" mass="18317">MAGHSETHVESISRSQSITTQHHGSCKLGGGLWWGNCIQERIEKRRPFQYIVECGHWRDLILCVQEGVLTPRRETEKIVELVQEVAKDKESLENAEGKLSGMDDPRLEVGKHDPTFVLDGGENGMDDILHLCEGAASMLKPGGMYKMVLNEKLEDKCHYVSAR</sequence>
<feature type="compositionally biased region" description="Polar residues" evidence="1">
    <location>
        <begin position="12"/>
        <end position="23"/>
    </location>
</feature>
<keyword evidence="3" id="KW-1185">Reference proteome</keyword>
<dbReference type="Gramene" id="RZC43565">
    <property type="protein sequence ID" value="RZC43565"/>
    <property type="gene ID" value="C5167_036512"/>
</dbReference>
<dbReference type="STRING" id="3469.A0A4Y7I813"/>
<accession>A0A4Y7I813</accession>
<organism evidence="2 3">
    <name type="scientific">Papaver somniferum</name>
    <name type="common">Opium poppy</name>
    <dbReference type="NCBI Taxonomy" id="3469"/>
    <lineage>
        <taxon>Eukaryota</taxon>
        <taxon>Viridiplantae</taxon>
        <taxon>Streptophyta</taxon>
        <taxon>Embryophyta</taxon>
        <taxon>Tracheophyta</taxon>
        <taxon>Spermatophyta</taxon>
        <taxon>Magnoliopsida</taxon>
        <taxon>Ranunculales</taxon>
        <taxon>Papaveraceae</taxon>
        <taxon>Papaveroideae</taxon>
        <taxon>Papaver</taxon>
    </lineage>
</organism>
<dbReference type="InterPro" id="IPR052663">
    <property type="entry name" value="RF_glutamine_MTase_cyano"/>
</dbReference>
<dbReference type="PANTHER" id="PTHR47441">
    <property type="match status" value="1"/>
</dbReference>
<feature type="compositionally biased region" description="Basic and acidic residues" evidence="1">
    <location>
        <begin position="1"/>
        <end position="11"/>
    </location>
</feature>
<evidence type="ECO:0000256" key="1">
    <source>
        <dbReference type="SAM" id="MobiDB-lite"/>
    </source>
</evidence>
<dbReference type="Proteomes" id="UP000316621">
    <property type="component" value="Chromosome 1"/>
</dbReference>
<reference evidence="2 3" key="1">
    <citation type="journal article" date="2018" name="Science">
        <title>The opium poppy genome and morphinan production.</title>
        <authorList>
            <person name="Guo L."/>
            <person name="Winzer T."/>
            <person name="Yang X."/>
            <person name="Li Y."/>
            <person name="Ning Z."/>
            <person name="He Z."/>
            <person name="Teodor R."/>
            <person name="Lu Y."/>
            <person name="Bowser T.A."/>
            <person name="Graham I.A."/>
            <person name="Ye K."/>
        </authorList>
    </citation>
    <scope>NUCLEOTIDE SEQUENCE [LARGE SCALE GENOMIC DNA]</scope>
    <source>
        <strain evidence="3">cv. HN1</strain>
        <tissue evidence="2">Leaves</tissue>
    </source>
</reference>
<gene>
    <name evidence="2" type="ORF">C5167_036512</name>
</gene>
<dbReference type="AlphaFoldDB" id="A0A4Y7I813"/>
<proteinExistence type="predicted"/>